<name>A0ABS2H747_9BACL</name>
<gene>
    <name evidence="1" type="ORF">IM700_008850</name>
</gene>
<dbReference type="Proteomes" id="UP001516620">
    <property type="component" value="Unassembled WGS sequence"/>
</dbReference>
<proteinExistence type="predicted"/>
<dbReference type="RefSeq" id="WP_193417252.1">
    <property type="nucleotide sequence ID" value="NZ_JADCNN020000006.1"/>
</dbReference>
<organism evidence="1 2">
    <name type="scientific">Paenibacillus rhizolycopersici</name>
    <dbReference type="NCBI Taxonomy" id="2780073"/>
    <lineage>
        <taxon>Bacteria</taxon>
        <taxon>Bacillati</taxon>
        <taxon>Bacillota</taxon>
        <taxon>Bacilli</taxon>
        <taxon>Bacillales</taxon>
        <taxon>Paenibacillaceae</taxon>
        <taxon>Paenibacillus</taxon>
    </lineage>
</organism>
<keyword evidence="2" id="KW-1185">Reference proteome</keyword>
<protein>
    <submittedName>
        <fullName evidence="1">Uncharacterized protein</fullName>
    </submittedName>
</protein>
<accession>A0ABS2H747</accession>
<sequence>MLYDLNFIQNLPGPGETWKTPLVAYVAKSSTHKHASFKEFLEKWFNKIPDEQKSSYYSRLRSLDDKIFISQVNEFLVAEICSRYGEVNFNPTLSNGQTPELLWTINDSTGLLDVVTIFEPEETGQEGNQ</sequence>
<evidence type="ECO:0000313" key="2">
    <source>
        <dbReference type="Proteomes" id="UP001516620"/>
    </source>
</evidence>
<evidence type="ECO:0000313" key="1">
    <source>
        <dbReference type="EMBL" id="MBM6995774.1"/>
    </source>
</evidence>
<dbReference type="EMBL" id="JADCNN020000006">
    <property type="protein sequence ID" value="MBM6995774.1"/>
    <property type="molecule type" value="Genomic_DNA"/>
</dbReference>
<comment type="caution">
    <text evidence="1">The sequence shown here is derived from an EMBL/GenBank/DDBJ whole genome shotgun (WGS) entry which is preliminary data.</text>
</comment>
<reference evidence="1 2" key="1">
    <citation type="submission" date="2021-01" db="EMBL/GenBank/DDBJ databases">
        <title>Paenibacillus sp.nov. isolated from the rhizosphere soil of tomato plant.</title>
        <authorList>
            <person name="Thin K.K."/>
            <person name="Zhang X."/>
            <person name="He S."/>
        </authorList>
    </citation>
    <scope>NUCLEOTIDE SEQUENCE [LARGE SCALE GENOMIC DNA]</scope>
    <source>
        <strain evidence="1 2">DXFW5</strain>
    </source>
</reference>